<dbReference type="Proteomes" id="UP000095455">
    <property type="component" value="Unassembled WGS sequence"/>
</dbReference>
<reference evidence="2" key="2">
    <citation type="submission" date="2023-01" db="EMBL/GenBank/DDBJ databases">
        <title>Human gut microbiome strain richness.</title>
        <authorList>
            <person name="Chen-Liaw A."/>
        </authorList>
    </citation>
    <scope>NUCLEOTIDE SEQUENCE</scope>
    <source>
        <strain evidence="2">RTP21484st1_E5_RTP21484_190118</strain>
    </source>
</reference>
<organism evidence="1 4">
    <name type="scientific">Parabacteroides distasonis</name>
    <dbReference type="NCBI Taxonomy" id="823"/>
    <lineage>
        <taxon>Bacteria</taxon>
        <taxon>Pseudomonadati</taxon>
        <taxon>Bacteroidota</taxon>
        <taxon>Bacteroidia</taxon>
        <taxon>Bacteroidales</taxon>
        <taxon>Tannerellaceae</taxon>
        <taxon>Parabacteroides</taxon>
    </lineage>
</organism>
<dbReference type="AlphaFoldDB" id="A0A174GE80"/>
<dbReference type="EMBL" id="CP120353">
    <property type="protein sequence ID" value="WET63408.1"/>
    <property type="molecule type" value="Genomic_DNA"/>
</dbReference>
<reference evidence="1 4" key="1">
    <citation type="submission" date="2015-09" db="EMBL/GenBank/DDBJ databases">
        <authorList>
            <consortium name="Pathogen Informatics"/>
        </authorList>
    </citation>
    <scope>NUCLEOTIDE SEQUENCE [LARGE SCALE GENOMIC DNA]</scope>
    <source>
        <strain evidence="1 4">2789STDY5608822</strain>
    </source>
</reference>
<sequence length="526" mass="60283">MKKVYLLFICLVFISSCNDDLVMERNDILSTNNIEISIHDSLLMNKDLVLKKDFAKALSKVFNESLMARNLIKNEALKMIDNDYDVLYQLVKDEMLEDNITFEQYIGKYIEMDKLLSINEKFPTLTIFVPELPKNSFSAALWNTDKEIPVVAVRTCISNDVPIYDKDGEEKIIKSDLIPMYPIVVLKDNERIVANEYSNLSRSNFSSTNFTFSSKSGITYSFLGESFNNMKQKNILRSRNVNKSMKDRLQKSVDAYNIYKNKDGWHRDYIYYDMVPGSDKGVFVYDYKETLYSFQMKGDPNIAFQKISDQTGDAQLDYDQIFNPRQSYKATPWTDGKFDFLVKVYVGTKSPIGTEQTFSFGVKPEDLFRVSYKDIGGGNSKVDGVKECLVVPLDLPLFEWNIENFSCVIKISIEEIDGTETQRTLSQTTAEFAGNFELNPVKGVFEKVGLKFGASAKKTITTTFEKTFTLGNDELGDVIVNFYDPVVLSGDWIEYAGRRDTAYSIPLNSKYYNGYYKIELAPLKMY</sequence>
<proteinExistence type="predicted"/>
<evidence type="ECO:0000313" key="1">
    <source>
        <dbReference type="EMBL" id="CUO59837.1"/>
    </source>
</evidence>
<protein>
    <submittedName>
        <fullName evidence="1">Uncharacterized protein</fullName>
    </submittedName>
</protein>
<dbReference type="EMBL" id="CYYK01000009">
    <property type="protein sequence ID" value="CUO59837.1"/>
    <property type="molecule type" value="Genomic_DNA"/>
</dbReference>
<evidence type="ECO:0000313" key="2">
    <source>
        <dbReference type="EMBL" id="MDB9007056.1"/>
    </source>
</evidence>
<dbReference type="RefSeq" id="WP_005860340.1">
    <property type="nucleotide sequence ID" value="NZ_BAABYH010000001.1"/>
</dbReference>
<evidence type="ECO:0000313" key="4">
    <source>
        <dbReference type="Proteomes" id="UP000095455"/>
    </source>
</evidence>
<gene>
    <name evidence="1" type="ORF">ERS852380_02660</name>
    <name evidence="3" type="ORF">P2T59_17120</name>
    <name evidence="2" type="ORF">PN599_18890</name>
</gene>
<dbReference type="OrthoDB" id="644302at2"/>
<evidence type="ECO:0000313" key="3">
    <source>
        <dbReference type="EMBL" id="WET63408.1"/>
    </source>
</evidence>
<accession>A0A174GE80</accession>
<reference evidence="3" key="3">
    <citation type="submission" date="2023-03" db="EMBL/GenBank/DDBJ databases">
        <title>Parabacteroides distasonis, a bacteria resistant against UC.</title>
        <authorList>
            <person name="Dai W."/>
        </authorList>
    </citation>
    <scope>NUCLEOTIDE SEQUENCE</scope>
    <source>
        <strain evidence="3">F1-28</strain>
    </source>
</reference>
<dbReference type="PROSITE" id="PS51257">
    <property type="entry name" value="PROKAR_LIPOPROTEIN"/>
    <property type="match status" value="1"/>
</dbReference>
<dbReference type="Proteomes" id="UP001210126">
    <property type="component" value="Unassembled WGS sequence"/>
</dbReference>
<dbReference type="Proteomes" id="UP001221009">
    <property type="component" value="Chromosome"/>
</dbReference>
<name>A0A174GE80_PARDI</name>
<dbReference type="EMBL" id="JAQMPJ010000026">
    <property type="protein sequence ID" value="MDB9007056.1"/>
    <property type="molecule type" value="Genomic_DNA"/>
</dbReference>